<evidence type="ECO:0000313" key="1">
    <source>
        <dbReference type="EMBL" id="CBX97078.1"/>
    </source>
</evidence>
<proteinExistence type="predicted"/>
<gene>
    <name evidence="1" type="ORF">LEMA_P102090.1</name>
</gene>
<dbReference type="HOGENOM" id="CLU_3242303_0_0_1"/>
<dbReference type="EMBL" id="FP929130">
    <property type="protein sequence ID" value="CBX97078.1"/>
    <property type="molecule type" value="Genomic_DNA"/>
</dbReference>
<keyword evidence="2" id="KW-1185">Reference proteome</keyword>
<accession>E5A0L8</accession>
<evidence type="ECO:0000313" key="2">
    <source>
        <dbReference type="Proteomes" id="UP000002668"/>
    </source>
</evidence>
<dbReference type="Proteomes" id="UP000002668">
    <property type="component" value="Genome"/>
</dbReference>
<dbReference type="GeneID" id="13283335"/>
<dbReference type="InParanoid" id="E5A0L8"/>
<dbReference type="AlphaFoldDB" id="E5A0L8"/>
<dbReference type="RefSeq" id="XP_003840557.1">
    <property type="nucleotide sequence ID" value="XM_003840509.1"/>
</dbReference>
<name>E5A0L8_LEPMJ</name>
<reference evidence="2" key="1">
    <citation type="journal article" date="2011" name="Nat. Commun.">
        <title>Effector diversification within compartments of the Leptosphaeria maculans genome affected by Repeat-Induced Point mutations.</title>
        <authorList>
            <person name="Rouxel T."/>
            <person name="Grandaubert J."/>
            <person name="Hane J.K."/>
            <person name="Hoede C."/>
            <person name="van de Wouw A.P."/>
            <person name="Couloux A."/>
            <person name="Dominguez V."/>
            <person name="Anthouard V."/>
            <person name="Bally P."/>
            <person name="Bourras S."/>
            <person name="Cozijnsen A.J."/>
            <person name="Ciuffetti L.M."/>
            <person name="Degrave A."/>
            <person name="Dilmaghani A."/>
            <person name="Duret L."/>
            <person name="Fudal I."/>
            <person name="Goodwin S.B."/>
            <person name="Gout L."/>
            <person name="Glaser N."/>
            <person name="Linglin J."/>
            <person name="Kema G.H.J."/>
            <person name="Lapalu N."/>
            <person name="Lawrence C.B."/>
            <person name="May K."/>
            <person name="Meyer M."/>
            <person name="Ollivier B."/>
            <person name="Poulain J."/>
            <person name="Schoch C.L."/>
            <person name="Simon A."/>
            <person name="Spatafora J.W."/>
            <person name="Stachowiak A."/>
            <person name="Turgeon B.G."/>
            <person name="Tyler B.M."/>
            <person name="Vincent D."/>
            <person name="Weissenbach J."/>
            <person name="Amselem J."/>
            <person name="Quesneville H."/>
            <person name="Oliver R.P."/>
            <person name="Wincker P."/>
            <person name="Balesdent M.-H."/>
            <person name="Howlett B.J."/>
        </authorList>
    </citation>
    <scope>NUCLEOTIDE SEQUENCE [LARGE SCALE GENOMIC DNA]</scope>
    <source>
        <strain evidence="2">JN3 / isolate v23.1.3 / race Av1-4-5-6-7-8</strain>
    </source>
</reference>
<organism evidence="2">
    <name type="scientific">Leptosphaeria maculans (strain JN3 / isolate v23.1.3 / race Av1-4-5-6-7-8)</name>
    <name type="common">Blackleg fungus</name>
    <name type="synonym">Phoma lingam</name>
    <dbReference type="NCBI Taxonomy" id="985895"/>
    <lineage>
        <taxon>Eukaryota</taxon>
        <taxon>Fungi</taxon>
        <taxon>Dikarya</taxon>
        <taxon>Ascomycota</taxon>
        <taxon>Pezizomycotina</taxon>
        <taxon>Dothideomycetes</taxon>
        <taxon>Pleosporomycetidae</taxon>
        <taxon>Pleosporales</taxon>
        <taxon>Pleosporineae</taxon>
        <taxon>Leptosphaeriaceae</taxon>
        <taxon>Plenodomus</taxon>
        <taxon>Plenodomus lingam/Leptosphaeria maculans species complex</taxon>
    </lineage>
</organism>
<dbReference type="VEuPathDB" id="FungiDB:LEMA_P102090.1"/>
<protein>
    <submittedName>
        <fullName evidence="1">Predicted protein</fullName>
    </submittedName>
</protein>
<sequence length="43" mass="4676">MAGQHCLNQTLFPTLNGERCTGNLGYRYMPGGSASEDLLSRDT</sequence>